<evidence type="ECO:0000256" key="1">
    <source>
        <dbReference type="SAM" id="Phobius"/>
    </source>
</evidence>
<name>A0AAD5KJ23_9FUNG</name>
<protein>
    <submittedName>
        <fullName evidence="2">Uncharacterized protein</fullName>
    </submittedName>
</protein>
<organism evidence="2 3">
    <name type="scientific">Phascolomyces articulosus</name>
    <dbReference type="NCBI Taxonomy" id="60185"/>
    <lineage>
        <taxon>Eukaryota</taxon>
        <taxon>Fungi</taxon>
        <taxon>Fungi incertae sedis</taxon>
        <taxon>Mucoromycota</taxon>
        <taxon>Mucoromycotina</taxon>
        <taxon>Mucoromycetes</taxon>
        <taxon>Mucorales</taxon>
        <taxon>Lichtheimiaceae</taxon>
        <taxon>Phascolomyces</taxon>
    </lineage>
</organism>
<feature type="transmembrane region" description="Helical" evidence="1">
    <location>
        <begin position="48"/>
        <end position="67"/>
    </location>
</feature>
<keyword evidence="1" id="KW-0472">Membrane</keyword>
<accession>A0AAD5KJ23</accession>
<proteinExistence type="predicted"/>
<reference evidence="2" key="2">
    <citation type="submission" date="2023-02" db="EMBL/GenBank/DDBJ databases">
        <authorList>
            <consortium name="DOE Joint Genome Institute"/>
            <person name="Mondo S.J."/>
            <person name="Chang Y."/>
            <person name="Wang Y."/>
            <person name="Ahrendt S."/>
            <person name="Andreopoulos W."/>
            <person name="Barry K."/>
            <person name="Beard J."/>
            <person name="Benny G.L."/>
            <person name="Blankenship S."/>
            <person name="Bonito G."/>
            <person name="Cuomo C."/>
            <person name="Desiro A."/>
            <person name="Gervers K.A."/>
            <person name="Hundley H."/>
            <person name="Kuo A."/>
            <person name="LaButti K."/>
            <person name="Lang B.F."/>
            <person name="Lipzen A."/>
            <person name="O'Donnell K."/>
            <person name="Pangilinan J."/>
            <person name="Reynolds N."/>
            <person name="Sandor L."/>
            <person name="Smith M.W."/>
            <person name="Tsang A."/>
            <person name="Grigoriev I.V."/>
            <person name="Stajich J.E."/>
            <person name="Spatafora J.W."/>
        </authorList>
    </citation>
    <scope>NUCLEOTIDE SEQUENCE</scope>
    <source>
        <strain evidence="2">RSA 2281</strain>
    </source>
</reference>
<keyword evidence="3" id="KW-1185">Reference proteome</keyword>
<keyword evidence="1" id="KW-1133">Transmembrane helix</keyword>
<dbReference type="EMBL" id="JAIXMP010000009">
    <property type="protein sequence ID" value="KAI9268253.1"/>
    <property type="molecule type" value="Genomic_DNA"/>
</dbReference>
<evidence type="ECO:0000313" key="3">
    <source>
        <dbReference type="Proteomes" id="UP001209540"/>
    </source>
</evidence>
<gene>
    <name evidence="2" type="ORF">BDA99DRAFT_360030</name>
</gene>
<evidence type="ECO:0000313" key="2">
    <source>
        <dbReference type="EMBL" id="KAI9268253.1"/>
    </source>
</evidence>
<sequence length="88" mass="10687">MLMDECLQIYVVARYWILVHTMPYHPLIVMRQCYIHILLEAVKRNQHIYYSTCRLLLYMFLIFGFPFGQLDGLHPMLTGYFVRLYCTF</sequence>
<comment type="caution">
    <text evidence="2">The sequence shown here is derived from an EMBL/GenBank/DDBJ whole genome shotgun (WGS) entry which is preliminary data.</text>
</comment>
<dbReference type="AlphaFoldDB" id="A0AAD5KJ23"/>
<dbReference type="Proteomes" id="UP001209540">
    <property type="component" value="Unassembled WGS sequence"/>
</dbReference>
<reference evidence="2" key="1">
    <citation type="journal article" date="2022" name="IScience">
        <title>Evolution of zygomycete secretomes and the origins of terrestrial fungal ecologies.</title>
        <authorList>
            <person name="Chang Y."/>
            <person name="Wang Y."/>
            <person name="Mondo S."/>
            <person name="Ahrendt S."/>
            <person name="Andreopoulos W."/>
            <person name="Barry K."/>
            <person name="Beard J."/>
            <person name="Benny G.L."/>
            <person name="Blankenship S."/>
            <person name="Bonito G."/>
            <person name="Cuomo C."/>
            <person name="Desiro A."/>
            <person name="Gervers K.A."/>
            <person name="Hundley H."/>
            <person name="Kuo A."/>
            <person name="LaButti K."/>
            <person name="Lang B.F."/>
            <person name="Lipzen A."/>
            <person name="O'Donnell K."/>
            <person name="Pangilinan J."/>
            <person name="Reynolds N."/>
            <person name="Sandor L."/>
            <person name="Smith M.E."/>
            <person name="Tsang A."/>
            <person name="Grigoriev I.V."/>
            <person name="Stajich J.E."/>
            <person name="Spatafora J.W."/>
        </authorList>
    </citation>
    <scope>NUCLEOTIDE SEQUENCE</scope>
    <source>
        <strain evidence="2">RSA 2281</strain>
    </source>
</reference>
<keyword evidence="1" id="KW-0812">Transmembrane</keyword>